<gene>
    <name evidence="2" type="ORF">ILEXP_LOCUS2488</name>
</gene>
<evidence type="ECO:0000313" key="3">
    <source>
        <dbReference type="Proteomes" id="UP001642360"/>
    </source>
</evidence>
<reference evidence="2 3" key="1">
    <citation type="submission" date="2024-02" db="EMBL/GenBank/DDBJ databases">
        <authorList>
            <person name="Vignale AGUSTIN F."/>
            <person name="Sosa J E."/>
            <person name="Modenutti C."/>
        </authorList>
    </citation>
    <scope>NUCLEOTIDE SEQUENCE [LARGE SCALE GENOMIC DNA]</scope>
</reference>
<name>A0ABC8QXX1_9AQUA</name>
<sequence length="123" mass="14098">MFVVDMRSKGALGEKFPSPTKEVDDLKVEVSTSKDETENIENQQDEYNQLYEECLKQNKMMFSLSIRLKMSEDDKKAVHVDLVKSKAHICGLEEAKKSLKDKLNLLESDCHGLVKSKKSLEFK</sequence>
<feature type="coiled-coil region" evidence="1">
    <location>
        <begin position="23"/>
        <end position="60"/>
    </location>
</feature>
<comment type="caution">
    <text evidence="2">The sequence shown here is derived from an EMBL/GenBank/DDBJ whole genome shotgun (WGS) entry which is preliminary data.</text>
</comment>
<evidence type="ECO:0000256" key="1">
    <source>
        <dbReference type="SAM" id="Coils"/>
    </source>
</evidence>
<organism evidence="2 3">
    <name type="scientific">Ilex paraguariensis</name>
    <name type="common">yerba mate</name>
    <dbReference type="NCBI Taxonomy" id="185542"/>
    <lineage>
        <taxon>Eukaryota</taxon>
        <taxon>Viridiplantae</taxon>
        <taxon>Streptophyta</taxon>
        <taxon>Embryophyta</taxon>
        <taxon>Tracheophyta</taxon>
        <taxon>Spermatophyta</taxon>
        <taxon>Magnoliopsida</taxon>
        <taxon>eudicotyledons</taxon>
        <taxon>Gunneridae</taxon>
        <taxon>Pentapetalae</taxon>
        <taxon>asterids</taxon>
        <taxon>campanulids</taxon>
        <taxon>Aquifoliales</taxon>
        <taxon>Aquifoliaceae</taxon>
        <taxon>Ilex</taxon>
    </lineage>
</organism>
<accession>A0ABC8QXX1</accession>
<keyword evidence="1" id="KW-0175">Coiled coil</keyword>
<proteinExistence type="predicted"/>
<dbReference type="EMBL" id="CAUOFW020000716">
    <property type="protein sequence ID" value="CAK9135534.1"/>
    <property type="molecule type" value="Genomic_DNA"/>
</dbReference>
<evidence type="ECO:0000313" key="2">
    <source>
        <dbReference type="EMBL" id="CAK9135534.1"/>
    </source>
</evidence>
<protein>
    <submittedName>
        <fullName evidence="2">Uncharacterized protein</fullName>
    </submittedName>
</protein>
<keyword evidence="3" id="KW-1185">Reference proteome</keyword>
<dbReference type="AlphaFoldDB" id="A0ABC8QXX1"/>
<dbReference type="Proteomes" id="UP001642360">
    <property type="component" value="Unassembled WGS sequence"/>
</dbReference>